<dbReference type="EMBL" id="CP003345">
    <property type="protein sequence ID" value="AFM03885.1"/>
    <property type="molecule type" value="Genomic_DNA"/>
</dbReference>
<organism evidence="1 2">
    <name type="scientific">Bernardetia litoralis (strain ATCC 23117 / DSM 6794 / NBRC 15988 / NCIMB 1366 / Fx l1 / Sio-4)</name>
    <name type="common">Flexibacter litoralis</name>
    <dbReference type="NCBI Taxonomy" id="880071"/>
    <lineage>
        <taxon>Bacteria</taxon>
        <taxon>Pseudomonadati</taxon>
        <taxon>Bacteroidota</taxon>
        <taxon>Cytophagia</taxon>
        <taxon>Cytophagales</taxon>
        <taxon>Bernardetiaceae</taxon>
        <taxon>Bernardetia</taxon>
    </lineage>
</organism>
<evidence type="ECO:0000313" key="2">
    <source>
        <dbReference type="Proteomes" id="UP000006054"/>
    </source>
</evidence>
<proteinExistence type="predicted"/>
<accession>I4AIV0</accession>
<gene>
    <name evidence="1" type="ordered locus">Fleli_1459</name>
</gene>
<name>I4AIV0_BERLS</name>
<evidence type="ECO:0000313" key="1">
    <source>
        <dbReference type="EMBL" id="AFM03885.1"/>
    </source>
</evidence>
<dbReference type="KEGG" id="fli:Fleli_1459"/>
<dbReference type="HOGENOM" id="CLU_586308_0_0_10"/>
<dbReference type="AlphaFoldDB" id="I4AIV0"/>
<dbReference type="OrthoDB" id="179386at2"/>
<sequence length="509" mass="57683">MGNSHSTTKATDRLLTTKQKSLQINLNASIYGSFAEIGAGQEVAAQFFKAGAASGTIAKTMSAYDMAFSDAIYGAEESGRYVCESRLIKMISHEYELVERRLGEQRPDTCFFALSNTIEVLNYNKTNRGHGWIGLRFQLKPNTPPNEVIIHINLLDNHKFLQEQVVGIIGVNLMYACFYHSHNPDLMLTSLMDNLSRDRVEIDMFRMTGTDFEHVDNRLMSLKLVKNGMSNAAMFGANGNVLQPSEALYKKNILALRGRFRPPTHVNVDMLDRGLDMFKHEEDVANKDVLVLVELTLANLRAEGTISDEDFLDRVDILCSMGKTVIISNYQEYYRLVEYLSLFTRGKKIGIILGIYSLADVFEEEFYTNLNGGILEAFGKLFGSNVKMYVYPSLIPGTDKILGCENFEVSAKQTFLYKHLLETKKLATIQNINTENLHIFSDNVLEMIKTGKDGWEEMVPDIVEKAIKDKCLFDYPCPTDKLSEAEQERKQATLERELKERQKVIDNNL</sequence>
<dbReference type="STRING" id="880071.Fleli_1459"/>
<dbReference type="RefSeq" id="WP_014797342.1">
    <property type="nucleotide sequence ID" value="NC_018018.1"/>
</dbReference>
<dbReference type="Proteomes" id="UP000006054">
    <property type="component" value="Chromosome"/>
</dbReference>
<dbReference type="eggNOG" id="COG1057">
    <property type="taxonomic scope" value="Bacteria"/>
</dbReference>
<protein>
    <recommendedName>
        <fullName evidence="3">Nicotinate-nucleotide adenylyltransferase</fullName>
    </recommendedName>
</protein>
<dbReference type="PATRIC" id="fig|880071.3.peg.1437"/>
<keyword evidence="2" id="KW-1185">Reference proteome</keyword>
<evidence type="ECO:0008006" key="3">
    <source>
        <dbReference type="Google" id="ProtNLM"/>
    </source>
</evidence>
<reference evidence="2" key="1">
    <citation type="submission" date="2012-06" db="EMBL/GenBank/DDBJ databases">
        <title>The complete genome of Flexibacter litoralis DSM 6794.</title>
        <authorList>
            <person name="Lucas S."/>
            <person name="Copeland A."/>
            <person name="Lapidus A."/>
            <person name="Glavina del Rio T."/>
            <person name="Dalin E."/>
            <person name="Tice H."/>
            <person name="Bruce D."/>
            <person name="Goodwin L."/>
            <person name="Pitluck S."/>
            <person name="Peters L."/>
            <person name="Ovchinnikova G."/>
            <person name="Lu M."/>
            <person name="Kyrpides N."/>
            <person name="Mavromatis K."/>
            <person name="Ivanova N."/>
            <person name="Brettin T."/>
            <person name="Detter J.C."/>
            <person name="Han C."/>
            <person name="Larimer F."/>
            <person name="Land M."/>
            <person name="Hauser L."/>
            <person name="Markowitz V."/>
            <person name="Cheng J.-F."/>
            <person name="Hugenholtz P."/>
            <person name="Woyke T."/>
            <person name="Wu D."/>
            <person name="Spring S."/>
            <person name="Lang E."/>
            <person name="Kopitz M."/>
            <person name="Brambilla E."/>
            <person name="Klenk H.-P."/>
            <person name="Eisen J.A."/>
        </authorList>
    </citation>
    <scope>NUCLEOTIDE SEQUENCE [LARGE SCALE GENOMIC DNA]</scope>
    <source>
        <strain evidence="2">ATCC 23117 / DSM 6794 / NBRC 15988 / NCIMB 1366 / Sio-4</strain>
    </source>
</reference>